<dbReference type="RefSeq" id="WP_053007592.1">
    <property type="nucleotide sequence ID" value="NZ_FOLW01000017.1"/>
</dbReference>
<dbReference type="EMBL" id="FOLW01000017">
    <property type="protein sequence ID" value="SFD42315.1"/>
    <property type="molecule type" value="Genomic_DNA"/>
</dbReference>
<evidence type="ECO:0008006" key="3">
    <source>
        <dbReference type="Google" id="ProtNLM"/>
    </source>
</evidence>
<protein>
    <recommendedName>
        <fullName evidence="3">PAS fold-4 domain-containing protein</fullName>
    </recommendedName>
</protein>
<evidence type="ECO:0000313" key="2">
    <source>
        <dbReference type="Proteomes" id="UP000226420"/>
    </source>
</evidence>
<organism evidence="1 2">
    <name type="scientific">Pragia fontium DSM 5563 = ATCC 49100</name>
    <dbReference type="NCBI Taxonomy" id="1122977"/>
    <lineage>
        <taxon>Bacteria</taxon>
        <taxon>Pseudomonadati</taxon>
        <taxon>Pseudomonadota</taxon>
        <taxon>Gammaproteobacteria</taxon>
        <taxon>Enterobacterales</taxon>
        <taxon>Budviciaceae</taxon>
        <taxon>Pragia</taxon>
    </lineage>
</organism>
<proteinExistence type="predicted"/>
<accession>A0AAJ5BIN2</accession>
<evidence type="ECO:0000313" key="1">
    <source>
        <dbReference type="EMBL" id="SFD42315.1"/>
    </source>
</evidence>
<reference evidence="1 2" key="1">
    <citation type="submission" date="2016-10" db="EMBL/GenBank/DDBJ databases">
        <authorList>
            <person name="Varghese N."/>
            <person name="Submissions S."/>
        </authorList>
    </citation>
    <scope>NUCLEOTIDE SEQUENCE [LARGE SCALE GENOMIC DNA]</scope>
    <source>
        <strain evidence="1 2">DSM 5563</strain>
    </source>
</reference>
<name>A0AAJ5BIN2_9GAMM</name>
<dbReference type="Proteomes" id="UP000226420">
    <property type="component" value="Unassembled WGS sequence"/>
</dbReference>
<dbReference type="AlphaFoldDB" id="A0AAJ5BIN2"/>
<sequence>MESMDLDILAKKLKSLTVKMPIEVLALWEASEDAWCLKSIDGTIIYVNKSYHDLITPISLKKESSLRPFREIIKDHDNMVRLKGLKVEAVGVLALHDGKELRAFFCERMPFYNRNAKVSGIISHIGTLNAITPNFFI</sequence>
<comment type="caution">
    <text evidence="1">The sequence shown here is derived from an EMBL/GenBank/DDBJ whole genome shotgun (WGS) entry which is preliminary data.</text>
</comment>
<gene>
    <name evidence="1" type="ORF">SAMN02745723_11746</name>
</gene>